<gene>
    <name evidence="1" type="ORF">EHAR0213_LOCUS13685</name>
</gene>
<protein>
    <submittedName>
        <fullName evidence="1">Uncharacterized protein</fullName>
    </submittedName>
</protein>
<dbReference type="AlphaFoldDB" id="A0A7S3NF73"/>
<accession>A0A7S3NF73</accession>
<sequence length="135" mass="15911">MKTNKEISLKDLKYPFESTSWKKVLEAHNQLEEVTKIIDTKMNSALVKTEHEFLQGYGAFVNQKNSEMNELVNRYVNRSSNVSLLEERIVKLEGVIHDLRNQLYMAEECKENKVKEAMKWKMRGEILEQDKAFLE</sequence>
<proteinExistence type="predicted"/>
<organism evidence="1">
    <name type="scientific">Euplotes harpa</name>
    <dbReference type="NCBI Taxonomy" id="151035"/>
    <lineage>
        <taxon>Eukaryota</taxon>
        <taxon>Sar</taxon>
        <taxon>Alveolata</taxon>
        <taxon>Ciliophora</taxon>
        <taxon>Intramacronucleata</taxon>
        <taxon>Spirotrichea</taxon>
        <taxon>Hypotrichia</taxon>
        <taxon>Euplotida</taxon>
        <taxon>Euplotidae</taxon>
        <taxon>Euplotes</taxon>
    </lineage>
</organism>
<reference evidence="1" key="1">
    <citation type="submission" date="2021-01" db="EMBL/GenBank/DDBJ databases">
        <authorList>
            <person name="Corre E."/>
            <person name="Pelletier E."/>
            <person name="Niang G."/>
            <person name="Scheremetjew M."/>
            <person name="Finn R."/>
            <person name="Kale V."/>
            <person name="Holt S."/>
            <person name="Cochrane G."/>
            <person name="Meng A."/>
            <person name="Brown T."/>
            <person name="Cohen L."/>
        </authorList>
    </citation>
    <scope>NUCLEOTIDE SEQUENCE</scope>
    <source>
        <strain evidence="1">FSP1.4</strain>
    </source>
</reference>
<dbReference type="EMBL" id="HBII01032982">
    <property type="protein sequence ID" value="CAE0354769.1"/>
    <property type="molecule type" value="Transcribed_RNA"/>
</dbReference>
<evidence type="ECO:0000313" key="1">
    <source>
        <dbReference type="EMBL" id="CAE0354769.1"/>
    </source>
</evidence>
<name>A0A7S3NF73_9SPIT</name>